<dbReference type="RefSeq" id="WP_207069852.1">
    <property type="nucleotide sequence ID" value="NZ_JAFLND010000001.1"/>
</dbReference>
<dbReference type="PANTHER" id="PTHR21666">
    <property type="entry name" value="PEPTIDASE-RELATED"/>
    <property type="match status" value="1"/>
</dbReference>
<dbReference type="SUPFAM" id="SSF51261">
    <property type="entry name" value="Duplicated hybrid motif"/>
    <property type="match status" value="2"/>
</dbReference>
<gene>
    <name evidence="3" type="ORF">J0X13_02240</name>
</gene>
<dbReference type="Gene3D" id="2.70.70.10">
    <property type="entry name" value="Glucose Permease (Domain IIA)"/>
    <property type="match status" value="1"/>
</dbReference>
<evidence type="ECO:0000259" key="2">
    <source>
        <dbReference type="Pfam" id="PF01551"/>
    </source>
</evidence>
<dbReference type="Proteomes" id="UP000664163">
    <property type="component" value="Unassembled WGS sequence"/>
</dbReference>
<feature type="domain" description="M23ase beta-sheet core" evidence="2">
    <location>
        <begin position="49"/>
        <end position="115"/>
    </location>
</feature>
<dbReference type="InterPro" id="IPR050570">
    <property type="entry name" value="Cell_wall_metabolism_enzyme"/>
</dbReference>
<dbReference type="InterPro" id="IPR016047">
    <property type="entry name" value="M23ase_b-sheet_dom"/>
</dbReference>
<reference evidence="3 4" key="1">
    <citation type="submission" date="2021-03" db="EMBL/GenBank/DDBJ databases">
        <title>Muricauda sp. CAU 1631 isolated from Incheon.</title>
        <authorList>
            <person name="Kim W."/>
        </authorList>
    </citation>
    <scope>NUCLEOTIDE SEQUENCE [LARGE SCALE GENOMIC DNA]</scope>
    <source>
        <strain evidence="3 4">CAU 1631</strain>
    </source>
</reference>
<dbReference type="EMBL" id="JAFLND010000001">
    <property type="protein sequence ID" value="MBO0329348.1"/>
    <property type="molecule type" value="Genomic_DNA"/>
</dbReference>
<proteinExistence type="predicted"/>
<evidence type="ECO:0000313" key="3">
    <source>
        <dbReference type="EMBL" id="MBO0329348.1"/>
    </source>
</evidence>
<comment type="caution">
    <text evidence="3">The sequence shown here is derived from an EMBL/GenBank/DDBJ whole genome shotgun (WGS) entry which is preliminary data.</text>
</comment>
<feature type="signal peptide" evidence="1">
    <location>
        <begin position="1"/>
        <end position="20"/>
    </location>
</feature>
<protein>
    <submittedName>
        <fullName evidence="3">M23 family metallopeptidase</fullName>
    </submittedName>
</protein>
<dbReference type="Pfam" id="PF01551">
    <property type="entry name" value="Peptidase_M23"/>
    <property type="match status" value="2"/>
</dbReference>
<dbReference type="InterPro" id="IPR011055">
    <property type="entry name" value="Dup_hybrid_motif"/>
</dbReference>
<sequence length="563" mass="64067">MRCNFFLVLFLIALYLPAQKKYPQDTFRAPLDIPLVLAGTFGELRSNHFHSGMDIKTQQREGLPVFAISDGTVTRIKISHWGYGKALYVAHPNGYTSVYAHLQKFGPEIEEYVKKVQYEKQSYEVEIFPDYGELKVTRGSTIAYSGNTGSSAGPHLHFEIRNSVNGKPTNPLLYGYEVRDATDPTLLGLYGYPLSEDALINQSADKIQLNYTRQSDGSYLADKVTAIGTIGLGINSFDRLDMAANKNGVYAIKQTVNGRVYSEFDFDSFSFGETRYINTLIDYAHFYDHRQKIQKCFREPYNHLSIYKTLYNDGKIDIEEGMSYNVELLISDLAGNTTKLVIPFEGKKEEKKIDKANAVTEDFVIANKPNNFDLGAAKVYFPANTFYEDFFIHLEKGSDTITIHDNSVAAHRNFTISFDPTKYSEADRKQLFIAHLDSKMRPSYSKTYKRDGSFTTRTRTLGTYTLVKDSVAPEVRPRNFKEKQWLSNYSYLSLTISDDLSGIDFYSATLNGKWILMEYEPKTNTITYNFDDNITNDTECELKVTVTDNVGNSTTFVGNFFRK</sequence>
<feature type="domain" description="M23ase beta-sheet core" evidence="2">
    <location>
        <begin position="135"/>
        <end position="171"/>
    </location>
</feature>
<accession>A0ABS3ET93</accession>
<name>A0ABS3ET93_9FLAO</name>
<evidence type="ECO:0000313" key="4">
    <source>
        <dbReference type="Proteomes" id="UP000664163"/>
    </source>
</evidence>
<keyword evidence="4" id="KW-1185">Reference proteome</keyword>
<dbReference type="CDD" id="cd12797">
    <property type="entry name" value="M23_peptidase"/>
    <property type="match status" value="1"/>
</dbReference>
<keyword evidence="1" id="KW-0732">Signal</keyword>
<dbReference type="PANTHER" id="PTHR21666:SF285">
    <property type="entry name" value="M23 FAMILY METALLOPEPTIDASE"/>
    <property type="match status" value="1"/>
</dbReference>
<feature type="chain" id="PRO_5045406115" evidence="1">
    <location>
        <begin position="21"/>
        <end position="563"/>
    </location>
</feature>
<organism evidence="3 4">
    <name type="scientific">[Muricauda] lutisoli</name>
    <dbReference type="NCBI Taxonomy" id="2816035"/>
    <lineage>
        <taxon>Bacteria</taxon>
        <taxon>Pseudomonadati</taxon>
        <taxon>Bacteroidota</taxon>
        <taxon>Flavobacteriia</taxon>
        <taxon>Flavobacteriales</taxon>
        <taxon>Flavobacteriaceae</taxon>
        <taxon>Allomuricauda</taxon>
    </lineage>
</organism>
<evidence type="ECO:0000256" key="1">
    <source>
        <dbReference type="SAM" id="SignalP"/>
    </source>
</evidence>